<evidence type="ECO:0000256" key="8">
    <source>
        <dbReference type="ARBA" id="ARBA00023170"/>
    </source>
</evidence>
<evidence type="ECO:0000256" key="4">
    <source>
        <dbReference type="ARBA" id="ARBA00022692"/>
    </source>
</evidence>
<keyword evidence="6 10" id="KW-0472">Membrane</keyword>
<dbReference type="PANTHER" id="PTHR11923:SF51">
    <property type="entry name" value="LYSOSOME MEMBRANE PROTEIN 2"/>
    <property type="match status" value="1"/>
</dbReference>
<keyword evidence="8" id="KW-0675">Receptor</keyword>
<evidence type="ECO:0000313" key="11">
    <source>
        <dbReference type="Proteomes" id="UP000694941"/>
    </source>
</evidence>
<dbReference type="PRINTS" id="PR01609">
    <property type="entry name" value="CD36FAMILY"/>
</dbReference>
<gene>
    <name evidence="12" type="primary">LOC106469475</name>
</gene>
<dbReference type="Proteomes" id="UP000694941">
    <property type="component" value="Unplaced"/>
</dbReference>
<keyword evidence="7" id="KW-1015">Disulfide bond</keyword>
<evidence type="ECO:0000256" key="2">
    <source>
        <dbReference type="ARBA" id="ARBA00010532"/>
    </source>
</evidence>
<evidence type="ECO:0000256" key="1">
    <source>
        <dbReference type="ARBA" id="ARBA00004651"/>
    </source>
</evidence>
<organism evidence="11 12">
    <name type="scientific">Limulus polyphemus</name>
    <name type="common">Atlantic horseshoe crab</name>
    <dbReference type="NCBI Taxonomy" id="6850"/>
    <lineage>
        <taxon>Eukaryota</taxon>
        <taxon>Metazoa</taxon>
        <taxon>Ecdysozoa</taxon>
        <taxon>Arthropoda</taxon>
        <taxon>Chelicerata</taxon>
        <taxon>Merostomata</taxon>
        <taxon>Xiphosura</taxon>
        <taxon>Limulidae</taxon>
        <taxon>Limulus</taxon>
    </lineage>
</organism>
<accession>A0ABM1BN95</accession>
<sequence>MVSRIIKIILVAIGAVACISGGVLYAMFPKIIKAKIEEQLILANGTTTYENWKNIPIPMYVRFYIFNVTNPSDFMNNNAKPIVEEVGPYTFKINRKKEVIGRNEERDTVQYNEVNTYIFQPEISAGTQDEMVYVVNAPLQGIAKIATKNIPPLIRPFFMPLLSSLLIHYKEYVIVKRKIRQLLFDGYEVRLLKDLNKSASRFVKIPPLLPNNTFGLFYGKNATSGGTFTVFTGKSNSSRFTLIDTWNNKRFLPYWSSKYCNMINGTDGGQFPPHTTKEEILYVFSTDLCRSLNFEYEKEVNIKGIKTNRFTIPAQFYAAPVANPDNQCFCSNNQSCLNGGVIELTTCKRGAPVVASAPHFYQASKQYLQNVIGLKPDKTLHQTFLDVEPMTGLVLNARKRIQLNIDVKRTPELESLQSINDVLIPLAWLSEVSQFSLPASIIIIFKQS</sequence>
<dbReference type="PROSITE" id="PS51257">
    <property type="entry name" value="PROKAR_LIPOPROTEIN"/>
    <property type="match status" value="1"/>
</dbReference>
<evidence type="ECO:0000256" key="3">
    <source>
        <dbReference type="ARBA" id="ARBA00022475"/>
    </source>
</evidence>
<dbReference type="RefSeq" id="XP_013785427.2">
    <property type="nucleotide sequence ID" value="XM_013929973.2"/>
</dbReference>
<keyword evidence="9" id="KW-0325">Glycoprotein</keyword>
<evidence type="ECO:0000256" key="5">
    <source>
        <dbReference type="ARBA" id="ARBA00022989"/>
    </source>
</evidence>
<evidence type="ECO:0000256" key="9">
    <source>
        <dbReference type="ARBA" id="ARBA00023180"/>
    </source>
</evidence>
<reference evidence="12" key="1">
    <citation type="submission" date="2025-08" db="UniProtKB">
        <authorList>
            <consortium name="RefSeq"/>
        </authorList>
    </citation>
    <scope>IDENTIFICATION</scope>
    <source>
        <tissue evidence="12">Muscle</tissue>
    </source>
</reference>
<evidence type="ECO:0000313" key="12">
    <source>
        <dbReference type="RefSeq" id="XP_013785427.2"/>
    </source>
</evidence>
<dbReference type="Pfam" id="PF01130">
    <property type="entry name" value="CD36"/>
    <property type="match status" value="1"/>
</dbReference>
<dbReference type="PRINTS" id="PR01610">
    <property type="entry name" value="CD36ANTIGEN"/>
</dbReference>
<keyword evidence="11" id="KW-1185">Reference proteome</keyword>
<name>A0ABM1BN95_LIMPO</name>
<keyword evidence="5 10" id="KW-1133">Transmembrane helix</keyword>
<protein>
    <submittedName>
        <fullName evidence="12">Platelet glycoprotein 4-like</fullName>
    </submittedName>
</protein>
<evidence type="ECO:0000256" key="6">
    <source>
        <dbReference type="ARBA" id="ARBA00023136"/>
    </source>
</evidence>
<dbReference type="GeneID" id="106469475"/>
<comment type="subcellular location">
    <subcellularLocation>
        <location evidence="1">Cell membrane</location>
        <topology evidence="1">Multi-pass membrane protein</topology>
    </subcellularLocation>
</comment>
<proteinExistence type="inferred from homology"/>
<evidence type="ECO:0000256" key="7">
    <source>
        <dbReference type="ARBA" id="ARBA00023157"/>
    </source>
</evidence>
<comment type="similarity">
    <text evidence="2">Belongs to the CD36 family.</text>
</comment>
<evidence type="ECO:0000256" key="10">
    <source>
        <dbReference type="SAM" id="Phobius"/>
    </source>
</evidence>
<keyword evidence="4 10" id="KW-0812">Transmembrane</keyword>
<dbReference type="InterPro" id="IPR005428">
    <property type="entry name" value="CD36/SCARB1/SNMP1"/>
</dbReference>
<keyword evidence="3" id="KW-1003">Cell membrane</keyword>
<dbReference type="PANTHER" id="PTHR11923">
    <property type="entry name" value="SCAVENGER RECEPTOR CLASS B TYPE-1 SR-B1"/>
    <property type="match status" value="1"/>
</dbReference>
<dbReference type="InterPro" id="IPR002159">
    <property type="entry name" value="CD36_fam"/>
</dbReference>
<feature type="transmembrane region" description="Helical" evidence="10">
    <location>
        <begin position="6"/>
        <end position="28"/>
    </location>
</feature>